<dbReference type="PhylomeDB" id="K4DDM5"/>
<name>K4DDM5_SOLLC</name>
<keyword evidence="2" id="KW-1185">Reference proteome</keyword>
<proteinExistence type="predicted"/>
<dbReference type="Gramene" id="Solyc12g020020.1.1">
    <property type="protein sequence ID" value="Solyc12g020020.1.1"/>
    <property type="gene ID" value="Solyc12g020020.1"/>
</dbReference>
<dbReference type="InterPro" id="IPR053098">
    <property type="entry name" value="Petuviruses_polyprotein"/>
</dbReference>
<dbReference type="EnsemblPlants" id="Solyc12g020020.1.1">
    <property type="protein sequence ID" value="Solyc12g020020.1.1"/>
    <property type="gene ID" value="Solyc12g020020.1"/>
</dbReference>
<organism evidence="1">
    <name type="scientific">Solanum lycopersicum</name>
    <name type="common">Tomato</name>
    <name type="synonym">Lycopersicon esculentum</name>
    <dbReference type="NCBI Taxonomy" id="4081"/>
    <lineage>
        <taxon>Eukaryota</taxon>
        <taxon>Viridiplantae</taxon>
        <taxon>Streptophyta</taxon>
        <taxon>Embryophyta</taxon>
        <taxon>Tracheophyta</taxon>
        <taxon>Spermatophyta</taxon>
        <taxon>Magnoliopsida</taxon>
        <taxon>eudicotyledons</taxon>
        <taxon>Gunneridae</taxon>
        <taxon>Pentapetalae</taxon>
        <taxon>asterids</taxon>
        <taxon>lamiids</taxon>
        <taxon>Solanales</taxon>
        <taxon>Solanaceae</taxon>
        <taxon>Solanoideae</taxon>
        <taxon>Solaneae</taxon>
        <taxon>Solanum</taxon>
        <taxon>Solanum subgen. Lycopersicon</taxon>
    </lineage>
</organism>
<dbReference type="PANTHER" id="PTHR48435:SF1">
    <property type="entry name" value="POLYPROTEIN"/>
    <property type="match status" value="1"/>
</dbReference>
<dbReference type="InParanoid" id="K4DDM5"/>
<reference evidence="1" key="1">
    <citation type="journal article" date="2012" name="Nature">
        <title>The tomato genome sequence provides insights into fleshy fruit evolution.</title>
        <authorList>
            <consortium name="Tomato Genome Consortium"/>
        </authorList>
    </citation>
    <scope>NUCLEOTIDE SEQUENCE [LARGE SCALE GENOMIC DNA]</scope>
    <source>
        <strain evidence="1">cv. Heinz 1706</strain>
    </source>
</reference>
<evidence type="ECO:0000313" key="2">
    <source>
        <dbReference type="Proteomes" id="UP000004994"/>
    </source>
</evidence>
<protein>
    <submittedName>
        <fullName evidence="1">Uncharacterized protein</fullName>
    </submittedName>
</protein>
<dbReference type="Proteomes" id="UP000004994">
    <property type="component" value="Chromosome 12"/>
</dbReference>
<dbReference type="HOGENOM" id="CLU_1520403_0_0_1"/>
<dbReference type="Pfam" id="PF01107">
    <property type="entry name" value="MP"/>
    <property type="match status" value="1"/>
</dbReference>
<sequence length="177" mass="20336">MNIALCVASCSLNLSTPLFGNTIRPSYTEDGARFTIRRTFHHFGYAKGYTQQWKSTGLTHIYFGVFRIALKYHGRKGHPIMAQLSLLDSRHYEYQHANLGMLEITLNVGTVFMTIFSNFTISLHDSYLTEVLKIHVKIHGVPPIRKAIHTNLYCQLSWRVKIHHKDLSSRCPISIVF</sequence>
<reference evidence="1" key="2">
    <citation type="submission" date="2015-06" db="UniProtKB">
        <authorList>
            <consortium name="EnsemblPlants"/>
        </authorList>
    </citation>
    <scope>IDENTIFICATION</scope>
    <source>
        <strain evidence="1">cv. Heinz 1706</strain>
    </source>
</reference>
<dbReference type="PaxDb" id="4081-Solyc12g020020.1.1"/>
<accession>K4DDM5</accession>
<dbReference type="InterPro" id="IPR028919">
    <property type="entry name" value="Viral_movement"/>
</dbReference>
<dbReference type="PANTHER" id="PTHR48435">
    <property type="entry name" value="POLYPROTEIN"/>
    <property type="match status" value="1"/>
</dbReference>
<dbReference type="AlphaFoldDB" id="K4DDM5"/>
<evidence type="ECO:0000313" key="1">
    <source>
        <dbReference type="EnsemblPlants" id="Solyc12g020020.1.1"/>
    </source>
</evidence>